<keyword evidence="2" id="KW-0614">Plasmid</keyword>
<dbReference type="EMBL" id="CP000556">
    <property type="protein sequence ID" value="ABM97404.1"/>
    <property type="molecule type" value="Genomic_DNA"/>
</dbReference>
<evidence type="ECO:0000256" key="1">
    <source>
        <dbReference type="SAM" id="Phobius"/>
    </source>
</evidence>
<name>A2SPB5_METPP</name>
<feature type="transmembrane region" description="Helical" evidence="1">
    <location>
        <begin position="60"/>
        <end position="79"/>
    </location>
</feature>
<proteinExistence type="predicted"/>
<dbReference type="HOGENOM" id="CLU_1303700_0_0_4"/>
<keyword evidence="1" id="KW-0812">Transmembrane</keyword>
<gene>
    <name evidence="2" type="ordered locus">Mpe_B0640</name>
</gene>
<sequence length="211" mass="23253">MQACPKCDYRRTLADQAKPASECPSCGVIYAKYVQRQAELDARQTKQSAQSSEASRGPRAALLLIVLLVLVAGAGYFAYTKYQEQQRQERRQLVESGLALLQGIQNKVTDADKLASSTGRAYLSGPVSKLQDIQREAEAVKVPACLGGAKNALADYVKAQVDTYLVFMQDTSYLMNPEYEKAQEASSRSAKHYKDFDPAEVCGRFIDRGPL</sequence>
<keyword evidence="3" id="KW-1185">Reference proteome</keyword>
<reference evidence="2 3" key="1">
    <citation type="journal article" date="2007" name="J. Bacteriol.">
        <title>Whole-genome analysis of the methyl tert-butyl ether-degrading beta-proteobacterium Methylibium petroleiphilum PM1.</title>
        <authorList>
            <person name="Kane S.R."/>
            <person name="Chakicherla A.Y."/>
            <person name="Chain P.S.G."/>
            <person name="Schmidt R."/>
            <person name="Shin M.W."/>
            <person name="Legler T.C."/>
            <person name="Scow K.M."/>
            <person name="Larimer F.W."/>
            <person name="Lucas S.M."/>
            <person name="Richardson P.M."/>
            <person name="Hristova K.R."/>
        </authorList>
    </citation>
    <scope>NUCLEOTIDE SEQUENCE [LARGE SCALE GENOMIC DNA]</scope>
    <source>
        <strain evidence="3">ATCC BAA-1232 / LMG 22953 / PM1</strain>
        <plasmid evidence="2 3">RPME01</plasmid>
    </source>
</reference>
<evidence type="ECO:0008006" key="4">
    <source>
        <dbReference type="Google" id="ProtNLM"/>
    </source>
</evidence>
<dbReference type="AlphaFoldDB" id="A2SPB5"/>
<accession>A2SPB5</accession>
<geneLocation type="plasmid" evidence="2 3">
    <name>RPME01</name>
</geneLocation>
<dbReference type="Proteomes" id="UP000000366">
    <property type="component" value="Plasmid RPME01"/>
</dbReference>
<keyword evidence="1" id="KW-0472">Membrane</keyword>
<evidence type="ECO:0000313" key="3">
    <source>
        <dbReference type="Proteomes" id="UP000000366"/>
    </source>
</evidence>
<protein>
    <recommendedName>
        <fullName evidence="4">Transmembrane protein</fullName>
    </recommendedName>
</protein>
<organism evidence="2 3">
    <name type="scientific">Methylibium petroleiphilum (strain ATCC BAA-1232 / LMG 22953 / PM1)</name>
    <dbReference type="NCBI Taxonomy" id="420662"/>
    <lineage>
        <taxon>Bacteria</taxon>
        <taxon>Pseudomonadati</taxon>
        <taxon>Pseudomonadota</taxon>
        <taxon>Betaproteobacteria</taxon>
        <taxon>Burkholderiales</taxon>
        <taxon>Sphaerotilaceae</taxon>
        <taxon>Methylibium</taxon>
    </lineage>
</organism>
<dbReference type="KEGG" id="mpt:Mpe_B0640"/>
<keyword evidence="1" id="KW-1133">Transmembrane helix</keyword>
<evidence type="ECO:0000313" key="2">
    <source>
        <dbReference type="EMBL" id="ABM97404.1"/>
    </source>
</evidence>